<dbReference type="CDD" id="cd00029">
    <property type="entry name" value="C1"/>
    <property type="match status" value="1"/>
</dbReference>
<gene>
    <name evidence="7" type="ORF">K489DRAFT_324625</name>
</gene>
<dbReference type="InterPro" id="IPR002219">
    <property type="entry name" value="PKC_DAG/PE"/>
</dbReference>
<name>A0A6J3LX97_9PEZI</name>
<feature type="compositionally biased region" description="Low complexity" evidence="3">
    <location>
        <begin position="999"/>
        <end position="1013"/>
    </location>
</feature>
<feature type="region of interest" description="Disordered" evidence="3">
    <location>
        <begin position="1129"/>
        <end position="1163"/>
    </location>
</feature>
<dbReference type="InterPro" id="IPR037516">
    <property type="entry name" value="Tripartite_DENN"/>
</dbReference>
<dbReference type="SMART" id="SM00801">
    <property type="entry name" value="dDENN"/>
    <property type="match status" value="1"/>
</dbReference>
<dbReference type="Pfam" id="PF03455">
    <property type="entry name" value="dDENN"/>
    <property type="match status" value="1"/>
</dbReference>
<evidence type="ECO:0000313" key="7">
    <source>
        <dbReference type="RefSeq" id="XP_033457412.1"/>
    </source>
</evidence>
<dbReference type="SMART" id="SM00800">
    <property type="entry name" value="uDENN"/>
    <property type="match status" value="1"/>
</dbReference>
<dbReference type="InterPro" id="IPR005113">
    <property type="entry name" value="uDENN_dom"/>
</dbReference>
<dbReference type="RefSeq" id="XP_033457412.1">
    <property type="nucleotide sequence ID" value="XM_033601777.1"/>
</dbReference>
<dbReference type="Proteomes" id="UP000504637">
    <property type="component" value="Unplaced"/>
</dbReference>
<dbReference type="Gene3D" id="3.40.50.11500">
    <property type="match status" value="1"/>
</dbReference>
<dbReference type="GO" id="GO:0032483">
    <property type="term" value="P:regulation of Rab protein signal transduction"/>
    <property type="evidence" value="ECO:0007669"/>
    <property type="project" value="TreeGrafter"/>
</dbReference>
<feature type="domain" description="UDENN" evidence="5">
    <location>
        <begin position="220"/>
        <end position="995"/>
    </location>
</feature>
<keyword evidence="2" id="KW-0862">Zinc</keyword>
<feature type="compositionally biased region" description="Low complexity" evidence="3">
    <location>
        <begin position="718"/>
        <end position="747"/>
    </location>
</feature>
<protein>
    <submittedName>
        <fullName evidence="7">DENN-domain-containing protein</fullName>
    </submittedName>
</protein>
<evidence type="ECO:0000256" key="3">
    <source>
        <dbReference type="SAM" id="MobiDB-lite"/>
    </source>
</evidence>
<feature type="compositionally biased region" description="Basic and acidic residues" evidence="3">
    <location>
        <begin position="706"/>
        <end position="715"/>
    </location>
</feature>
<keyword evidence="1" id="KW-0479">Metal-binding</keyword>
<proteinExistence type="predicted"/>
<evidence type="ECO:0000259" key="5">
    <source>
        <dbReference type="PROSITE" id="PS50211"/>
    </source>
</evidence>
<evidence type="ECO:0000256" key="1">
    <source>
        <dbReference type="ARBA" id="ARBA00022723"/>
    </source>
</evidence>
<feature type="domain" description="Phorbol-ester/DAG-type" evidence="4">
    <location>
        <begin position="864"/>
        <end position="911"/>
    </location>
</feature>
<feature type="compositionally biased region" description="Polar residues" evidence="3">
    <location>
        <begin position="748"/>
        <end position="758"/>
    </location>
</feature>
<feature type="region of interest" description="Disordered" evidence="3">
    <location>
        <begin position="45"/>
        <end position="123"/>
    </location>
</feature>
<dbReference type="GO" id="GO:0046872">
    <property type="term" value="F:metal ion binding"/>
    <property type="evidence" value="ECO:0007669"/>
    <property type="project" value="UniProtKB-KW"/>
</dbReference>
<dbReference type="InterPro" id="IPR001194">
    <property type="entry name" value="cDENN_dom"/>
</dbReference>
<dbReference type="GO" id="GO:0031410">
    <property type="term" value="C:cytoplasmic vesicle"/>
    <property type="evidence" value="ECO:0007669"/>
    <property type="project" value="TreeGrafter"/>
</dbReference>
<dbReference type="InterPro" id="IPR005112">
    <property type="entry name" value="dDENN_dom"/>
</dbReference>
<dbReference type="SUPFAM" id="SSF57889">
    <property type="entry name" value="Cysteine-rich domain"/>
    <property type="match status" value="1"/>
</dbReference>
<keyword evidence="6" id="KW-1185">Reference proteome</keyword>
<dbReference type="InterPro" id="IPR051696">
    <property type="entry name" value="DENN_Domain_GEFs"/>
</dbReference>
<organism evidence="7">
    <name type="scientific">Dissoconium aciculare CBS 342.82</name>
    <dbReference type="NCBI Taxonomy" id="1314786"/>
    <lineage>
        <taxon>Eukaryota</taxon>
        <taxon>Fungi</taxon>
        <taxon>Dikarya</taxon>
        <taxon>Ascomycota</taxon>
        <taxon>Pezizomycotina</taxon>
        <taxon>Dothideomycetes</taxon>
        <taxon>Dothideomycetidae</taxon>
        <taxon>Mycosphaerellales</taxon>
        <taxon>Dissoconiaceae</taxon>
        <taxon>Dissoconium</taxon>
    </lineage>
</organism>
<reference evidence="7" key="2">
    <citation type="submission" date="2020-04" db="EMBL/GenBank/DDBJ databases">
        <authorList>
            <consortium name="NCBI Genome Project"/>
        </authorList>
    </citation>
    <scope>NUCLEOTIDE SEQUENCE</scope>
    <source>
        <strain evidence="7">CBS 342.82</strain>
    </source>
</reference>
<feature type="region of interest" description="Disordered" evidence="3">
    <location>
        <begin position="986"/>
        <end position="1028"/>
    </location>
</feature>
<sequence>MAPTKIGKNVPSAHSSGDNSAPLADYFFICGIEASQIYDEKAALAQAARAEQTIDEDKELETPRSPSPSTPAEASPRTSRYSFEARKSAGSLTFAVEPPTPTTASNRSSTTIKGAKPDTPTLSDDAFEEALRKFTSERDSFLDDIHVSAGTVTSSTRRARPKTARITQDETSLKNGLGSLRRRLSTMNSLKRPSSVLSRASTRTSRRISNYNAVTPAPQPFQVEPGMHPLKRRYEPVLLDRYPPKPMNDELKRRTPFPDFVPMFTFPNDVNVVSSDERPRSVWHGFAMTGADSRKLYGIVVTVWIPLNNAASDALERQCEEWRKANMSNEERELAASLGERLSTERARLSRLLARLPSMPSGSDARERLEDEISAVEEKIGLMADLLRPVRHGAATMIEGLTEGETGFWVPRAYGILGRDGSLTSFWKEWLKAIVVPMTNGSILRVPASSPKVGFWQPLERYVCNLCMEAPSPITSMTQVEVSVRELRLYARREAINEIPGSRNTDLYALFRCLTIPNIIILFEYALSESRVIFLSSHTAMLHLACSALTSLLFPLQWTGIMIPVLPARLLTTLEAPCPYIAGVERRFEKLELPDDDFCLVDLDENTIESTGPPVTLPRPQRRKLMALLQAAAPHHLQFGVPIGPPQYAVETFPFDSFSSESPQVFSSKPETSTLSNYVSESSTTFGQASNRPYSKTTVFNAFLQHRPEGNRTGERPSTSSTGTRSHSSTASPPSPVSTTFPSTPASRNDSGLALQSSLREKRSGQLSEGSRRNSGIAHLAKLRDPFSAPETPRAVNNRRPSVGAFTGNAFSHHPSYSTSTLPNMSANYAPSVYAQSTLAASTIMQPTTIQPVRDTEATHWVEGHCLQRQKSDMKGHCALCDERCDEDVFKCSGCSIIVHGRCSHTISLVCPVAFRADQVRAAFIRCFASLFYTYRRFMAPATADGKKAGMKYQFNMDAFLKSVPHGDSEYMAMLRQTQSFNEFIHERERDSTQPPDLSSSASNNTSTSSNGTQQTRPSHPLTTTTSDDPAIKLFDEVILSKRNRGRSNLFKKSHTTDFLSDKSDHLWHTAAATPPSTSRTFPIISTTNGSSSAGGGAAANSTYGNGEFSSSSSTTARCPAKLDTTLMKEPRSLQGTPRVGQARANRKPVPSMLGLTAQSVTN</sequence>
<evidence type="ECO:0000313" key="6">
    <source>
        <dbReference type="Proteomes" id="UP000504637"/>
    </source>
</evidence>
<dbReference type="InterPro" id="IPR046349">
    <property type="entry name" value="C1-like_sf"/>
</dbReference>
<feature type="region of interest" description="Disordered" evidence="3">
    <location>
        <begin position="705"/>
        <end position="800"/>
    </location>
</feature>
<feature type="compositionally biased region" description="Polar residues" evidence="3">
    <location>
        <begin position="1014"/>
        <end position="1028"/>
    </location>
</feature>
<reference evidence="7" key="3">
    <citation type="submission" date="2025-08" db="UniProtKB">
        <authorList>
            <consortium name="RefSeq"/>
        </authorList>
    </citation>
    <scope>IDENTIFICATION</scope>
    <source>
        <strain evidence="7">CBS 342.82</strain>
    </source>
</reference>
<dbReference type="PANTHER" id="PTHR12296">
    <property type="entry name" value="DENN DOMAIN-CONTAINING PROTEIN 4"/>
    <property type="match status" value="1"/>
</dbReference>
<dbReference type="SMART" id="SM00799">
    <property type="entry name" value="DENN"/>
    <property type="match status" value="1"/>
</dbReference>
<reference evidence="7" key="1">
    <citation type="submission" date="2020-01" db="EMBL/GenBank/DDBJ databases">
        <authorList>
            <consortium name="DOE Joint Genome Institute"/>
            <person name="Haridas S."/>
            <person name="Albert R."/>
            <person name="Binder M."/>
            <person name="Bloem J."/>
            <person name="Labutti K."/>
            <person name="Salamov A."/>
            <person name="Andreopoulos B."/>
            <person name="Baker S.E."/>
            <person name="Barry K."/>
            <person name="Bills G."/>
            <person name="Bluhm B.H."/>
            <person name="Cannon C."/>
            <person name="Castanera R."/>
            <person name="Culley D.E."/>
            <person name="Daum C."/>
            <person name="Ezra D."/>
            <person name="Gonzalez J.B."/>
            <person name="Henrissat B."/>
            <person name="Kuo A."/>
            <person name="Liang C."/>
            <person name="Lipzen A."/>
            <person name="Lutzoni F."/>
            <person name="Magnuson J."/>
            <person name="Mondo S."/>
            <person name="Nolan M."/>
            <person name="Ohm R."/>
            <person name="Pangilinan J."/>
            <person name="Park H.-J."/>
            <person name="Ramirez L."/>
            <person name="Alfaro M."/>
            <person name="Sun H."/>
            <person name="Tritt A."/>
            <person name="Yoshinaga Y."/>
            <person name="Zwiers L.-H."/>
            <person name="Turgeon B.G."/>
            <person name="Goodwin S.B."/>
            <person name="Spatafora J.W."/>
            <person name="Crous P.W."/>
            <person name="Grigoriev I.V."/>
        </authorList>
    </citation>
    <scope>NUCLEOTIDE SEQUENCE</scope>
    <source>
        <strain evidence="7">CBS 342.82</strain>
    </source>
</reference>
<dbReference type="AlphaFoldDB" id="A0A6J3LX97"/>
<dbReference type="PROSITE" id="PS00479">
    <property type="entry name" value="ZF_DAG_PE_1"/>
    <property type="match status" value="1"/>
</dbReference>
<dbReference type="PROSITE" id="PS50211">
    <property type="entry name" value="DENN"/>
    <property type="match status" value="1"/>
</dbReference>
<dbReference type="OrthoDB" id="6019893at2759"/>
<dbReference type="PROSITE" id="PS50081">
    <property type="entry name" value="ZF_DAG_PE_2"/>
    <property type="match status" value="1"/>
</dbReference>
<dbReference type="PANTHER" id="PTHR12296:SF21">
    <property type="entry name" value="DENN DOMAIN-CONTAINING PROTEIN 3"/>
    <property type="match status" value="1"/>
</dbReference>
<evidence type="ECO:0000256" key="2">
    <source>
        <dbReference type="ARBA" id="ARBA00022833"/>
    </source>
</evidence>
<accession>A0A6J3LX97</accession>
<dbReference type="GeneID" id="54359577"/>
<dbReference type="InterPro" id="IPR043153">
    <property type="entry name" value="DENN_C"/>
</dbReference>
<evidence type="ECO:0000259" key="4">
    <source>
        <dbReference type="PROSITE" id="PS50081"/>
    </source>
</evidence>
<dbReference type="Pfam" id="PF02141">
    <property type="entry name" value="DENN"/>
    <property type="match status" value="1"/>
</dbReference>
<feature type="compositionally biased region" description="Low complexity" evidence="3">
    <location>
        <begin position="70"/>
        <end position="79"/>
    </location>
</feature>
<dbReference type="Pfam" id="PF03456">
    <property type="entry name" value="uDENN"/>
    <property type="match status" value="1"/>
</dbReference>
<feature type="compositionally biased region" description="Polar residues" evidence="3">
    <location>
        <begin position="102"/>
        <end position="112"/>
    </location>
</feature>